<feature type="region of interest" description="Disordered" evidence="4">
    <location>
        <begin position="172"/>
        <end position="235"/>
    </location>
</feature>
<gene>
    <name evidence="5" type="ORF">DRE_00991</name>
</gene>
<feature type="compositionally biased region" description="Pro residues" evidence="4">
    <location>
        <begin position="187"/>
        <end position="201"/>
    </location>
</feature>
<feature type="region of interest" description="Disordered" evidence="4">
    <location>
        <begin position="425"/>
        <end position="899"/>
    </location>
</feature>
<dbReference type="GO" id="GO:0005856">
    <property type="term" value="C:cytoskeleton"/>
    <property type="evidence" value="ECO:0007669"/>
    <property type="project" value="TreeGrafter"/>
</dbReference>
<name>W7HXQ5_9PEZI</name>
<sequence>MSYRDGGGYGHGGYHSELPPTQLGDISIDPEEFPNVAQHLQHFHLGSHSAASVTGSAGYLEDGARHLFVGPDGSHYYTNEVPGTAAPYTGYNYIQAPESATAPAPHAFAGALRGPPADASFHGMGYFDAWSTYPYSTNMGYPAQQKRYTLPAADATAAGTPYARMFPHAAITAGAPTPTPQSAQSAFPPPNPLSLPPPPSPAISSSTASSKARPEKPFAPIKRFSYDDGHSTNLHDRIRNTYEHFMQGYEARDRYDPPSEGYPLHDPDGLRGRRQPVGYYKPSGEYVVPAGNPPRTATKTPSHAETGPSRRTITAAAIHQSRPPNSRHSSSDNGDAEPSYRQSTRYDNPDYTNPPRPKVTKSRPNSFSYNRNDPRPIDSDPSFRAYSLGLAHESASTPFVDPRSSTGSLGAVGIRYGTPAAIIHQGGGYYRDTYGDGRGPTGGGGAIVHSANSRQGRTYNYNPQRSQPINDPGYTYYQAPEDRSDFDERRRRHGSRGRYRAQTPAPDDHAVSEDDRVYRITAKSRPSSPSPPRRAKSRRRHSPSPARYRSKSRRRSKSRPRPEIIQTRTGRGDTPDRVGTPSSNRPKTPIPESAIASRDPDEALRLKEIDRELDRIERERRERERFERQEREIAERQEREHFEKQEREKAERQERERFERQEREKAERQEREKVERQERERQERERQEQERYNRQEREKAEQQERERFEKQEREKFERQEREREKFERQEREREKFERQEREREKAERQEKEKFERQAREKYERQERENYERQEQERLDKLERERIESLGRRARVEDDPEDAENELRRRRHRSRHRGGFDYEARSASSGPAERDPDKDVDRQKEKERGSDRKREKERERERPREREWEWERDQYRERPRDEPQSRSEASNVTDPALANPMVENLNPKRERAGIQPGQVFIRPDLLCAMRALKLCEAEEDPSGGPAHNRLLRLDCGHGFHEGCLRSTKESL</sequence>
<feature type="compositionally biased region" description="Basic residues" evidence="4">
    <location>
        <begin position="807"/>
        <end position="816"/>
    </location>
</feature>
<keyword evidence="1" id="KW-0597">Phosphoprotein</keyword>
<comment type="catalytic activity">
    <reaction evidence="3">
        <text>L-seryl-[protein] + ATP = O-phospho-L-seryl-[protein] + ADP + H(+)</text>
        <dbReference type="Rhea" id="RHEA:17989"/>
        <dbReference type="Rhea" id="RHEA-COMP:9863"/>
        <dbReference type="Rhea" id="RHEA-COMP:11604"/>
        <dbReference type="ChEBI" id="CHEBI:15378"/>
        <dbReference type="ChEBI" id="CHEBI:29999"/>
        <dbReference type="ChEBI" id="CHEBI:30616"/>
        <dbReference type="ChEBI" id="CHEBI:83421"/>
        <dbReference type="ChEBI" id="CHEBI:456216"/>
        <dbReference type="EC" id="2.7.11.1"/>
    </reaction>
</comment>
<dbReference type="PANTHER" id="PTHR22988:SF71">
    <property type="entry name" value="CITRON RHO-INTERACTING KINASE"/>
    <property type="match status" value="1"/>
</dbReference>
<feature type="compositionally biased region" description="Polar residues" evidence="4">
    <location>
        <begin position="362"/>
        <end position="371"/>
    </location>
</feature>
<dbReference type="HOGENOM" id="CLU_333998_0_0_1"/>
<feature type="compositionally biased region" description="Basic and acidic residues" evidence="4">
    <location>
        <begin position="831"/>
        <end position="884"/>
    </location>
</feature>
<feature type="compositionally biased region" description="Low complexity" evidence="4">
    <location>
        <begin position="202"/>
        <end position="211"/>
    </location>
</feature>
<feature type="region of interest" description="Disordered" evidence="4">
    <location>
        <begin position="252"/>
        <end position="383"/>
    </location>
</feature>
<dbReference type="GO" id="GO:0031032">
    <property type="term" value="P:actomyosin structure organization"/>
    <property type="evidence" value="ECO:0007669"/>
    <property type="project" value="TreeGrafter"/>
</dbReference>
<feature type="compositionally biased region" description="Basic and acidic residues" evidence="4">
    <location>
        <begin position="224"/>
        <end position="235"/>
    </location>
</feature>
<evidence type="ECO:0000256" key="4">
    <source>
        <dbReference type="SAM" id="MobiDB-lite"/>
    </source>
</evidence>
<dbReference type="EMBL" id="KI966433">
    <property type="protein sequence ID" value="EWC44932.1"/>
    <property type="molecule type" value="Genomic_DNA"/>
</dbReference>
<comment type="catalytic activity">
    <reaction evidence="2">
        <text>L-threonyl-[protein] + ATP = O-phospho-L-threonyl-[protein] + ADP + H(+)</text>
        <dbReference type="Rhea" id="RHEA:46608"/>
        <dbReference type="Rhea" id="RHEA-COMP:11060"/>
        <dbReference type="Rhea" id="RHEA-COMP:11605"/>
        <dbReference type="ChEBI" id="CHEBI:15378"/>
        <dbReference type="ChEBI" id="CHEBI:30013"/>
        <dbReference type="ChEBI" id="CHEBI:30616"/>
        <dbReference type="ChEBI" id="CHEBI:61977"/>
        <dbReference type="ChEBI" id="CHEBI:456216"/>
        <dbReference type="EC" id="2.7.11.1"/>
    </reaction>
</comment>
<evidence type="ECO:0000256" key="3">
    <source>
        <dbReference type="ARBA" id="ARBA00048679"/>
    </source>
</evidence>
<organism evidence="5 6">
    <name type="scientific">Drechslerella stenobrocha 248</name>
    <dbReference type="NCBI Taxonomy" id="1043628"/>
    <lineage>
        <taxon>Eukaryota</taxon>
        <taxon>Fungi</taxon>
        <taxon>Dikarya</taxon>
        <taxon>Ascomycota</taxon>
        <taxon>Pezizomycotina</taxon>
        <taxon>Orbiliomycetes</taxon>
        <taxon>Orbiliales</taxon>
        <taxon>Orbiliaceae</taxon>
        <taxon>Drechslerella</taxon>
    </lineage>
</organism>
<feature type="compositionally biased region" description="Basic and acidic residues" evidence="4">
    <location>
        <begin position="506"/>
        <end position="518"/>
    </location>
</feature>
<feature type="compositionally biased region" description="Basic residues" evidence="4">
    <location>
        <begin position="490"/>
        <end position="499"/>
    </location>
</feature>
<dbReference type="Proteomes" id="UP000024837">
    <property type="component" value="Unassembled WGS sequence"/>
</dbReference>
<evidence type="ECO:0000313" key="6">
    <source>
        <dbReference type="Proteomes" id="UP000024837"/>
    </source>
</evidence>
<feature type="compositionally biased region" description="Basic and acidic residues" evidence="4">
    <location>
        <begin position="480"/>
        <end position="489"/>
    </location>
</feature>
<feature type="compositionally biased region" description="Basic residues" evidence="4">
    <location>
        <begin position="533"/>
        <end position="559"/>
    </location>
</feature>
<feature type="compositionally biased region" description="Basic and acidic residues" evidence="4">
    <location>
        <begin position="252"/>
        <end position="271"/>
    </location>
</feature>
<feature type="compositionally biased region" description="Gly residues" evidence="4">
    <location>
        <begin position="1"/>
        <end position="13"/>
    </location>
</feature>
<dbReference type="PANTHER" id="PTHR22988">
    <property type="entry name" value="MYOTONIC DYSTROPHY S/T KINASE-RELATED"/>
    <property type="match status" value="1"/>
</dbReference>
<dbReference type="GO" id="GO:0005737">
    <property type="term" value="C:cytoplasm"/>
    <property type="evidence" value="ECO:0007669"/>
    <property type="project" value="TreeGrafter"/>
</dbReference>
<keyword evidence="6" id="KW-1185">Reference proteome</keyword>
<feature type="compositionally biased region" description="Polar residues" evidence="4">
    <location>
        <begin position="450"/>
        <end position="469"/>
    </location>
</feature>
<dbReference type="AlphaFoldDB" id="W7HXQ5"/>
<feature type="region of interest" description="Disordered" evidence="4">
    <location>
        <begin position="1"/>
        <end position="24"/>
    </location>
</feature>
<evidence type="ECO:0000313" key="5">
    <source>
        <dbReference type="EMBL" id="EWC44932.1"/>
    </source>
</evidence>
<feature type="compositionally biased region" description="Polar residues" evidence="4">
    <location>
        <begin position="322"/>
        <end position="333"/>
    </location>
</feature>
<feature type="compositionally biased region" description="Basic and acidic residues" evidence="4">
    <location>
        <begin position="598"/>
        <end position="796"/>
    </location>
</feature>
<dbReference type="OrthoDB" id="8062037at2759"/>
<dbReference type="GO" id="GO:0004674">
    <property type="term" value="F:protein serine/threonine kinase activity"/>
    <property type="evidence" value="ECO:0007669"/>
    <property type="project" value="UniProtKB-EC"/>
</dbReference>
<dbReference type="InterPro" id="IPR050839">
    <property type="entry name" value="Rho-assoc_Ser/Thr_Kinase"/>
</dbReference>
<proteinExistence type="predicted"/>
<protein>
    <submittedName>
        <fullName evidence="5">Uncharacterized protein</fullName>
    </submittedName>
</protein>
<evidence type="ECO:0000256" key="1">
    <source>
        <dbReference type="ARBA" id="ARBA00022553"/>
    </source>
</evidence>
<evidence type="ECO:0000256" key="2">
    <source>
        <dbReference type="ARBA" id="ARBA00047899"/>
    </source>
</evidence>
<accession>W7HXQ5</accession>
<feature type="compositionally biased region" description="Gly residues" evidence="4">
    <location>
        <begin position="436"/>
        <end position="446"/>
    </location>
</feature>
<reference evidence="5 6" key="1">
    <citation type="submission" date="2013-05" db="EMBL/GenBank/DDBJ databases">
        <title>Drechslerella stenobrocha genome reveals carnivorous origination and mechanical trapping mechanism of predatory fungi.</title>
        <authorList>
            <person name="Liu X."/>
            <person name="Zhang W."/>
            <person name="Liu K."/>
        </authorList>
    </citation>
    <scope>NUCLEOTIDE SEQUENCE [LARGE SCALE GENOMIC DNA]</scope>
    <source>
        <strain evidence="5 6">248</strain>
    </source>
</reference>